<dbReference type="InterPro" id="IPR032466">
    <property type="entry name" value="Metal_Hydrolase"/>
</dbReference>
<protein>
    <submittedName>
        <fullName evidence="3">Uncharacterized protein</fullName>
    </submittedName>
</protein>
<dbReference type="PANTHER" id="PTHR46363:SF1">
    <property type="entry name" value="DEOXYRIBONUCLEASE TATDN2-RELATED"/>
    <property type="match status" value="1"/>
</dbReference>
<evidence type="ECO:0000313" key="4">
    <source>
        <dbReference type="Proteomes" id="UP000663848"/>
    </source>
</evidence>
<dbReference type="Proteomes" id="UP000663848">
    <property type="component" value="Unassembled WGS sequence"/>
</dbReference>
<dbReference type="EMBL" id="CAJOBR010023055">
    <property type="protein sequence ID" value="CAF4951838.1"/>
    <property type="molecule type" value="Genomic_DNA"/>
</dbReference>
<evidence type="ECO:0000256" key="1">
    <source>
        <dbReference type="ARBA" id="ARBA00009275"/>
    </source>
</evidence>
<feature type="region of interest" description="Disordered" evidence="2">
    <location>
        <begin position="15"/>
        <end position="56"/>
    </location>
</feature>
<accession>A0A821XYK3</accession>
<evidence type="ECO:0000256" key="2">
    <source>
        <dbReference type="SAM" id="MobiDB-lite"/>
    </source>
</evidence>
<sequence>MARFACTGVYDFVEEDLSESESESQSKDNSCYLNEEDDDQSESESEENFDTLKGDISVEVDDEVDSEESLVWAPEKRFPVKPVARSQDRFKNMNHCFVDNFCVASVSSHCDQRCGQRNHIPSDIPIYDGHIHLNQMTSKIQSDLLCIKPDEWLIPNPSLNPSHVHIRSTIGIHPKYFTPKSLYQTLDNLRTCLEISHHNQSPENKIVAVGECGLDETSTTSIKHQIFVFEKQIDLAMQSDLPIVLHCRGSHLYKKLFDCLKSRISDKNQRLHWHCINSNANLYIVDLFLNQFPNSYIGLNGSITYETNFENTLMFKNWLIDRSRYLPDRLIFETDYPYLSPRNLHGTYDPSCALLATSEYLSKTIDDANQNALSYLQFSNRNIETMYAL</sequence>
<dbReference type="PANTHER" id="PTHR46363">
    <property type="entry name" value="DEOXYRIBONUCLEASE TATDN2-RELATED"/>
    <property type="match status" value="1"/>
</dbReference>
<comment type="similarity">
    <text evidence="1">Belongs to the metallo-dependent hydrolases superfamily. TatD-type hydrolase family.</text>
</comment>
<feature type="compositionally biased region" description="Acidic residues" evidence="2">
    <location>
        <begin position="34"/>
        <end position="49"/>
    </location>
</feature>
<dbReference type="Gene3D" id="3.20.20.140">
    <property type="entry name" value="Metal-dependent hydrolases"/>
    <property type="match status" value="1"/>
</dbReference>
<dbReference type="SUPFAM" id="SSF51556">
    <property type="entry name" value="Metallo-dependent hydrolases"/>
    <property type="match status" value="1"/>
</dbReference>
<gene>
    <name evidence="3" type="ORF">QYT958_LOCUS33543</name>
</gene>
<name>A0A821XYK3_9BILA</name>
<dbReference type="InterPro" id="IPR001130">
    <property type="entry name" value="TatD-like"/>
</dbReference>
<comment type="caution">
    <text evidence="3">The sequence shown here is derived from an EMBL/GenBank/DDBJ whole genome shotgun (WGS) entry which is preliminary data.</text>
</comment>
<proteinExistence type="inferred from homology"/>
<dbReference type="AlphaFoldDB" id="A0A821XYK3"/>
<dbReference type="Pfam" id="PF01026">
    <property type="entry name" value="TatD_DNase"/>
    <property type="match status" value="1"/>
</dbReference>
<dbReference type="GO" id="GO:0016788">
    <property type="term" value="F:hydrolase activity, acting on ester bonds"/>
    <property type="evidence" value="ECO:0007669"/>
    <property type="project" value="InterPro"/>
</dbReference>
<reference evidence="3" key="1">
    <citation type="submission" date="2021-02" db="EMBL/GenBank/DDBJ databases">
        <authorList>
            <person name="Nowell W R."/>
        </authorList>
    </citation>
    <scope>NUCLEOTIDE SEQUENCE</scope>
</reference>
<organism evidence="3 4">
    <name type="scientific">Rotaria socialis</name>
    <dbReference type="NCBI Taxonomy" id="392032"/>
    <lineage>
        <taxon>Eukaryota</taxon>
        <taxon>Metazoa</taxon>
        <taxon>Spiralia</taxon>
        <taxon>Gnathifera</taxon>
        <taxon>Rotifera</taxon>
        <taxon>Eurotatoria</taxon>
        <taxon>Bdelloidea</taxon>
        <taxon>Philodinida</taxon>
        <taxon>Philodinidae</taxon>
        <taxon>Rotaria</taxon>
    </lineage>
</organism>
<evidence type="ECO:0000313" key="3">
    <source>
        <dbReference type="EMBL" id="CAF4951838.1"/>
    </source>
</evidence>